<dbReference type="HOGENOM" id="CLU_006980_1_0_1"/>
<dbReference type="Gene3D" id="1.10.1300.10">
    <property type="entry name" value="3'5'-cyclic nucleotide phosphodiesterase, catalytic domain"/>
    <property type="match status" value="1"/>
</dbReference>
<dbReference type="InParanoid" id="T1HID7"/>
<dbReference type="InterPro" id="IPR003607">
    <property type="entry name" value="HD/PDEase_dom"/>
</dbReference>
<comment type="similarity">
    <text evidence="3">Belongs to the cyclic nucleotide phosphodiesterase family.</text>
</comment>
<dbReference type="PRINTS" id="PR00387">
    <property type="entry name" value="PDIESTERASE1"/>
</dbReference>
<organism evidence="4 5">
    <name type="scientific">Rhodnius prolixus</name>
    <name type="common">Triatomid bug</name>
    <dbReference type="NCBI Taxonomy" id="13249"/>
    <lineage>
        <taxon>Eukaryota</taxon>
        <taxon>Metazoa</taxon>
        <taxon>Ecdysozoa</taxon>
        <taxon>Arthropoda</taxon>
        <taxon>Hexapoda</taxon>
        <taxon>Insecta</taxon>
        <taxon>Pterygota</taxon>
        <taxon>Neoptera</taxon>
        <taxon>Paraneoptera</taxon>
        <taxon>Hemiptera</taxon>
        <taxon>Heteroptera</taxon>
        <taxon>Panheteroptera</taxon>
        <taxon>Cimicomorpha</taxon>
        <taxon>Reduviidae</taxon>
        <taxon>Triatominae</taxon>
        <taxon>Rhodnius</taxon>
    </lineage>
</organism>
<evidence type="ECO:0000313" key="5">
    <source>
        <dbReference type="Proteomes" id="UP000015103"/>
    </source>
</evidence>
<dbReference type="PROSITE" id="PS00126">
    <property type="entry name" value="PDEASE_I_1"/>
    <property type="match status" value="1"/>
</dbReference>
<name>T1HID7_RHOPR</name>
<dbReference type="InterPro" id="IPR029016">
    <property type="entry name" value="GAF-like_dom_sf"/>
</dbReference>
<dbReference type="PROSITE" id="PS51845">
    <property type="entry name" value="PDEASE_I_2"/>
    <property type="match status" value="1"/>
</dbReference>
<dbReference type="InterPro" id="IPR023088">
    <property type="entry name" value="PDEase"/>
</dbReference>
<keyword evidence="2 3" id="KW-0378">Hydrolase</keyword>
<evidence type="ECO:0000256" key="3">
    <source>
        <dbReference type="RuleBase" id="RU363067"/>
    </source>
</evidence>
<dbReference type="InterPro" id="IPR036971">
    <property type="entry name" value="PDEase_catalytic_dom_sf"/>
</dbReference>
<dbReference type="OMA" id="MIAMICH"/>
<dbReference type="VEuPathDB" id="VectorBase:RPRC003810"/>
<dbReference type="GO" id="GO:0007165">
    <property type="term" value="P:signal transduction"/>
    <property type="evidence" value="ECO:0007669"/>
    <property type="project" value="InterPro"/>
</dbReference>
<keyword evidence="1 3" id="KW-0479">Metal-binding</keyword>
<dbReference type="EnsemblMetazoa" id="RPRC003810-RA">
    <property type="protein sequence ID" value="RPRC003810-PA"/>
    <property type="gene ID" value="RPRC003810"/>
</dbReference>
<evidence type="ECO:0000313" key="4">
    <source>
        <dbReference type="EnsemblMetazoa" id="RPRC003810-PA"/>
    </source>
</evidence>
<dbReference type="EMBL" id="ACPB03009365">
    <property type="status" value="NOT_ANNOTATED_CDS"/>
    <property type="molecule type" value="Genomic_DNA"/>
</dbReference>
<dbReference type="SMART" id="SM00471">
    <property type="entry name" value="HDc"/>
    <property type="match status" value="1"/>
</dbReference>
<dbReference type="InterPro" id="IPR023174">
    <property type="entry name" value="PDEase_CS"/>
</dbReference>
<dbReference type="Pfam" id="PF00233">
    <property type="entry name" value="PDEase_I"/>
    <property type="match status" value="1"/>
</dbReference>
<dbReference type="STRING" id="13249.T1HID7"/>
<dbReference type="AlphaFoldDB" id="T1HID7"/>
<keyword evidence="5" id="KW-1185">Reference proteome</keyword>
<dbReference type="SUPFAM" id="SSF55781">
    <property type="entry name" value="GAF domain-like"/>
    <property type="match status" value="2"/>
</dbReference>
<comment type="cofactor">
    <cofactor evidence="3">
        <name>a divalent metal cation</name>
        <dbReference type="ChEBI" id="CHEBI:60240"/>
    </cofactor>
    <text evidence="3">Binds 2 divalent metal cations per subunit. Site 1 may preferentially bind zinc ions, while site 2 has a preference for magnesium and/or manganese ions.</text>
</comment>
<sequence length="734" mass="86170">MDYQIFQSNVSSLQIIRPRQKQRKIFNRIEKTNFQVDTSKSLSAETLAEKRDLKLQDFNSIDWGDSELGLKQCLSETFELLKEYTKSSDGTLYIVKGTEIQKVIKTNEGFTHGMKWSIGEGTTLAAYVAFTGKYMCLNKVCNIHRDSKFPLGTAVYERRPLAILCIPAETPFETTLAVFEYVRFESSEYSKAILKFALTMITRMTNALMKKNQRIRIDDWKVQFKEKLLNIFHQYSVAEIDCDKLISDVMILTRDYIKAKQVCYYIPVNKNKKKVYLYEEGITDSDKLFRKVKLACIADDRIVSHVWETGTFIIVAGREQLEQYGIKDELIVSILCVPIGAEDKVLGIAKVVNKHKDDLFTLQDAVEVRRGCIYCALAVKHCNAKEEFRVVEKMFEELKQTYLYFSLGCEHDINIFLETVMKIVLPKDVERYDWYPNNEEREYLAEYAWLMFRNLFKDEPFFKKFSSFLMAVRQGYRHIPYHNFEHAFNVAHTVYVILLNNLDEFTQLEKICMLIAAICHDLDHPGFTNQFLRITSHPIAQLHAESCLEYHHSFVSRVLIDHYQLFAHLSPEERKKCLKEVHDLIIATDLCVFVRKCEELELLLQKDLYDENIHSYDNVHSRFVWSSKIFLYITKNNTLMGELLKRLGIDPPQFMTKENFRSLPKQQVKFLQMMCEQGADLLSKLLPNTRKLYDLYKSAREKWVNVIPQLPFIETHLKEQWAERNKKPTYKCEN</sequence>
<dbReference type="Gene3D" id="3.30.450.40">
    <property type="match status" value="1"/>
</dbReference>
<dbReference type="eggNOG" id="KOG3689">
    <property type="taxonomic scope" value="Eukaryota"/>
</dbReference>
<protein>
    <recommendedName>
        <fullName evidence="3">Phosphodiesterase</fullName>
        <ecNumber evidence="3">3.1.4.-</ecNumber>
    </recommendedName>
</protein>
<dbReference type="Proteomes" id="UP000015103">
    <property type="component" value="Unassembled WGS sequence"/>
</dbReference>
<proteinExistence type="inferred from homology"/>
<reference evidence="4" key="1">
    <citation type="submission" date="2015-05" db="UniProtKB">
        <authorList>
            <consortium name="EnsemblMetazoa"/>
        </authorList>
    </citation>
    <scope>IDENTIFICATION</scope>
</reference>
<dbReference type="GO" id="GO:0046872">
    <property type="term" value="F:metal ion binding"/>
    <property type="evidence" value="ECO:0007669"/>
    <property type="project" value="UniProtKB-KW"/>
</dbReference>
<evidence type="ECO:0000256" key="1">
    <source>
        <dbReference type="ARBA" id="ARBA00022723"/>
    </source>
</evidence>
<dbReference type="EC" id="3.1.4.-" evidence="3"/>
<dbReference type="PANTHER" id="PTHR11347">
    <property type="entry name" value="CYCLIC NUCLEOTIDE PHOSPHODIESTERASE"/>
    <property type="match status" value="1"/>
</dbReference>
<accession>T1HID7</accession>
<evidence type="ECO:0000256" key="2">
    <source>
        <dbReference type="ARBA" id="ARBA00022801"/>
    </source>
</evidence>
<dbReference type="EMBL" id="ACPB03009364">
    <property type="status" value="NOT_ANNOTATED_CDS"/>
    <property type="molecule type" value="Genomic_DNA"/>
</dbReference>
<dbReference type="InterPro" id="IPR002073">
    <property type="entry name" value="PDEase_catalytic_dom"/>
</dbReference>
<dbReference type="GO" id="GO:0004114">
    <property type="term" value="F:3',5'-cyclic-nucleotide phosphodiesterase activity"/>
    <property type="evidence" value="ECO:0007669"/>
    <property type="project" value="InterPro"/>
</dbReference>
<dbReference type="CDD" id="cd00077">
    <property type="entry name" value="HDc"/>
    <property type="match status" value="1"/>
</dbReference>
<dbReference type="SUPFAM" id="SSF109604">
    <property type="entry name" value="HD-domain/PDEase-like"/>
    <property type="match status" value="1"/>
</dbReference>